<accession>A0AAD5VYE6</accession>
<reference evidence="2" key="1">
    <citation type="submission" date="2022-07" db="EMBL/GenBank/DDBJ databases">
        <title>Genome Sequence of Leucocoprinus birnbaumii.</title>
        <authorList>
            <person name="Buettner E."/>
        </authorList>
    </citation>
    <scope>NUCLEOTIDE SEQUENCE</scope>
    <source>
        <strain evidence="2">VT141</strain>
    </source>
</reference>
<dbReference type="EMBL" id="JANIEX010000119">
    <property type="protein sequence ID" value="KAJ3573001.1"/>
    <property type="molecule type" value="Genomic_DNA"/>
</dbReference>
<protein>
    <submittedName>
        <fullName evidence="2">Uncharacterized protein</fullName>
    </submittedName>
</protein>
<sequence length="737" mass="84288">MVAFLNRNEVTEDYCVFPEQKTFKVYTWPPTRERWIEEDERTWVKGSIVVLWTRIVGLARQKGRVARLPGALQTLSRGKHISKGRKEGTEHATIRLFDRFYQCFGAIHVACGMPSEIAIFDSETRRFEGKPLRDQCKVELTVNLDGPRVCNGCYDVLYEVELGGGWTAPMRRLLTPRDITEGDETWMEGHSGRKRLIGFQMPEAFVVSFVTKEANKYADMKGETSGLPPEHVDEHGLLIIHQECCARTNGNRQSVSVHTCPENDPIRNPLPVPKNGKGQTCLSCYISDSPGANRDLEHLALSIKDSHSHLHGKLPSTIVNELKIKGRMYAISRGKEFVMIINEYAIRICFGLEGHCFWVPTAVYRDITALPPVARGEKSKAFQIPSEHWGGPSNVPALVSIQAAFVRPDWTFIICDHNVMIWPYLWSITHGPVSYLEPLAFRECLNAWRQHQRESLSDTPIWLEIKGNQQVFNGYGAQETCDMLFWAFIHPLMPSSKICLDETLWSRFIDNVISYQQRRIELVNQKNSKFPSISGKRPFQWHANGHRLFLAEVPVFRKARVRVTRVFFEEMQRYGLHNPDATIMDNGFAEVVPRNPMYDPNTLPVMPTGLDWWPLLKEFSVNQDDIMKIHNSTTVGPYSFQVFVSALSWTATKVKSIGIPVGRRPREKVNRGVRKRPLKSDISKTAPKPKRSRINLLAEEGYNDFGMDNQELHQEANSLVVRQRRNPKRSARSIYSG</sequence>
<evidence type="ECO:0000313" key="2">
    <source>
        <dbReference type="EMBL" id="KAJ3573001.1"/>
    </source>
</evidence>
<organism evidence="2 3">
    <name type="scientific">Leucocoprinus birnbaumii</name>
    <dbReference type="NCBI Taxonomy" id="56174"/>
    <lineage>
        <taxon>Eukaryota</taxon>
        <taxon>Fungi</taxon>
        <taxon>Dikarya</taxon>
        <taxon>Basidiomycota</taxon>
        <taxon>Agaricomycotina</taxon>
        <taxon>Agaricomycetes</taxon>
        <taxon>Agaricomycetidae</taxon>
        <taxon>Agaricales</taxon>
        <taxon>Agaricineae</taxon>
        <taxon>Agaricaceae</taxon>
        <taxon>Leucocoprinus</taxon>
    </lineage>
</organism>
<feature type="region of interest" description="Disordered" evidence="1">
    <location>
        <begin position="663"/>
        <end position="690"/>
    </location>
</feature>
<evidence type="ECO:0000256" key="1">
    <source>
        <dbReference type="SAM" id="MobiDB-lite"/>
    </source>
</evidence>
<gene>
    <name evidence="2" type="ORF">NP233_g2714</name>
</gene>
<name>A0AAD5VYE6_9AGAR</name>
<keyword evidence="3" id="KW-1185">Reference proteome</keyword>
<dbReference type="Proteomes" id="UP001213000">
    <property type="component" value="Unassembled WGS sequence"/>
</dbReference>
<feature type="compositionally biased region" description="Basic residues" evidence="1">
    <location>
        <begin position="663"/>
        <end position="677"/>
    </location>
</feature>
<proteinExistence type="predicted"/>
<dbReference type="AlphaFoldDB" id="A0AAD5VYE6"/>
<comment type="caution">
    <text evidence="2">The sequence shown here is derived from an EMBL/GenBank/DDBJ whole genome shotgun (WGS) entry which is preliminary data.</text>
</comment>
<evidence type="ECO:0000313" key="3">
    <source>
        <dbReference type="Proteomes" id="UP001213000"/>
    </source>
</evidence>